<dbReference type="EMBL" id="FNCC01000003">
    <property type="protein sequence ID" value="SDF79438.1"/>
    <property type="molecule type" value="Genomic_DNA"/>
</dbReference>
<reference evidence="9" key="1">
    <citation type="submission" date="2016-10" db="EMBL/GenBank/DDBJ databases">
        <authorList>
            <person name="Varghese N."/>
            <person name="Submissions S."/>
        </authorList>
    </citation>
    <scope>NUCLEOTIDE SEQUENCE [LARGE SCALE GENOMIC DNA]</scope>
    <source>
        <strain evidence="9">CGMCC 4.3506</strain>
    </source>
</reference>
<feature type="repeat" description="TPR" evidence="5">
    <location>
        <begin position="769"/>
        <end position="802"/>
    </location>
</feature>
<dbReference type="Pfam" id="PF13424">
    <property type="entry name" value="TPR_12"/>
    <property type="match status" value="2"/>
</dbReference>
<dbReference type="SUPFAM" id="SSF46894">
    <property type="entry name" value="C-terminal effector domain of the bipartite response regulators"/>
    <property type="match status" value="1"/>
</dbReference>
<evidence type="ECO:0000256" key="1">
    <source>
        <dbReference type="ARBA" id="ARBA00005820"/>
    </source>
</evidence>
<keyword evidence="9" id="KW-1185">Reference proteome</keyword>
<dbReference type="Pfam" id="PF03704">
    <property type="entry name" value="BTAD"/>
    <property type="match status" value="1"/>
</dbReference>
<organism evidence="8 9">
    <name type="scientific">Lentzea fradiae</name>
    <dbReference type="NCBI Taxonomy" id="200378"/>
    <lineage>
        <taxon>Bacteria</taxon>
        <taxon>Bacillati</taxon>
        <taxon>Actinomycetota</taxon>
        <taxon>Actinomycetes</taxon>
        <taxon>Pseudonocardiales</taxon>
        <taxon>Pseudonocardiaceae</taxon>
        <taxon>Lentzea</taxon>
    </lineage>
</organism>
<evidence type="ECO:0000313" key="9">
    <source>
        <dbReference type="Proteomes" id="UP000199623"/>
    </source>
</evidence>
<dbReference type="GO" id="GO:0003677">
    <property type="term" value="F:DNA binding"/>
    <property type="evidence" value="ECO:0007669"/>
    <property type="project" value="UniProtKB-UniRule"/>
</dbReference>
<dbReference type="SUPFAM" id="SSF48452">
    <property type="entry name" value="TPR-like"/>
    <property type="match status" value="2"/>
</dbReference>
<feature type="DNA-binding region" description="OmpR/PhoB-type" evidence="6">
    <location>
        <begin position="1"/>
        <end position="88"/>
    </location>
</feature>
<dbReference type="PROSITE" id="PS51755">
    <property type="entry name" value="OMPR_PHOB"/>
    <property type="match status" value="1"/>
</dbReference>
<evidence type="ECO:0000256" key="4">
    <source>
        <dbReference type="ARBA" id="ARBA00023163"/>
    </source>
</evidence>
<feature type="domain" description="OmpR/PhoB-type" evidence="7">
    <location>
        <begin position="1"/>
        <end position="88"/>
    </location>
</feature>
<dbReference type="CDD" id="cd00383">
    <property type="entry name" value="trans_reg_C"/>
    <property type="match status" value="1"/>
</dbReference>
<evidence type="ECO:0000313" key="8">
    <source>
        <dbReference type="EMBL" id="SDF79438.1"/>
    </source>
</evidence>
<keyword evidence="3 6" id="KW-0238">DNA-binding</keyword>
<dbReference type="SMART" id="SM00862">
    <property type="entry name" value="Trans_reg_C"/>
    <property type="match status" value="1"/>
</dbReference>
<dbReference type="GO" id="GO:0043531">
    <property type="term" value="F:ADP binding"/>
    <property type="evidence" value="ECO:0007669"/>
    <property type="project" value="InterPro"/>
</dbReference>
<evidence type="ECO:0000259" key="7">
    <source>
        <dbReference type="PROSITE" id="PS51755"/>
    </source>
</evidence>
<dbReference type="InterPro" id="IPR036388">
    <property type="entry name" value="WH-like_DNA-bd_sf"/>
</dbReference>
<comment type="similarity">
    <text evidence="1">Belongs to the AfsR/DnrI/RedD regulatory family.</text>
</comment>
<dbReference type="PROSITE" id="PS50005">
    <property type="entry name" value="TPR"/>
    <property type="match status" value="2"/>
</dbReference>
<sequence>MEFLLLGPLGVRREGAPLELGGPRQRAVLTMLLLHANQAVSVAQLTDAVWDVPPVSPESNLRTYVAGLRRSLGDRLLTRPGHGYLLVVEPGELDLDAFDELVRAGETALAGNDVEAAAEAFAGALARWRGIPTAELDAGPLLRAELTRLQERRLTAVERYAKVALELGRFDDVIDRLRRETALHPLREELWAQLMLALDRSGRRGEALEAYTAVRKHVVEQVGVEPGTRLRQLHQVILASRAPSAAALNAYRQLPMDIAEFTGREAELRALCEPGPRSTVVISAIEGMAGVGKTKLAVRAAHRLAERYPDVQLWADLHGFDPDELPSDPAAVLESFLRLLGVPGGQIPESLEERAALYRDRLAGRRALVLLDNAAGEDQVRPLLPGSPTCTVLITSRRTLLHLDGVKSVQLDVFTTGEAVALLARIAGADRVDADREAAARVAELCGHLPIAVALAAKRLARRPQWTVLDLVSQLERGGGLGARGVFDLSYQALPEHQRRLFRLLGLHPGEDVTAESAAALAGLTAYEAGDLLETLLDEHLLQQHTPGRYGLHDLLRAYAVEQVTATEPPPARALARRRVLDWYVRTSWEAVRRLNPQRKLDIGTCDPAVHPRTFADRDAALLWCDTERANLVAAVRDAAEHDLPERAWTLAQCLWDFFNLRKHWTDWLDTHEVGLRAARAAGDRAAEGRMLITLGIALREVRRHDEAVDSYQRALAIFRAIGDREREEPTWNNLGIVHLVQQRPDDALECFERAASIARELGNLHSEAVTLNNIALLHAEAGRYDAALERYLRALEIRQEIKDPYSEAILLNNIGEVHRGLLDFPSAVAHIERALETFREIGDVYGQAESLDNLGLALHGLGDRRGAEKCWIESAALFEELGEPKAAEVRDRL</sequence>
<dbReference type="GO" id="GO:0006355">
    <property type="term" value="P:regulation of DNA-templated transcription"/>
    <property type="evidence" value="ECO:0007669"/>
    <property type="project" value="InterPro"/>
</dbReference>
<dbReference type="GO" id="GO:0000160">
    <property type="term" value="P:phosphorelay signal transduction system"/>
    <property type="evidence" value="ECO:0007669"/>
    <property type="project" value="InterPro"/>
</dbReference>
<dbReference type="InterPro" id="IPR051677">
    <property type="entry name" value="AfsR-DnrI-RedD_regulator"/>
</dbReference>
<evidence type="ECO:0000256" key="3">
    <source>
        <dbReference type="ARBA" id="ARBA00023125"/>
    </source>
</evidence>
<protein>
    <submittedName>
        <fullName evidence="8">DNA-binding transcriptional activator of the SARP family</fullName>
    </submittedName>
</protein>
<keyword evidence="2" id="KW-0805">Transcription regulation</keyword>
<feature type="repeat" description="TPR" evidence="5">
    <location>
        <begin position="729"/>
        <end position="762"/>
    </location>
</feature>
<dbReference type="InterPro" id="IPR001867">
    <property type="entry name" value="OmpR/PhoB-type_DNA-bd"/>
</dbReference>
<dbReference type="STRING" id="200378.SAMN05216553_103319"/>
<proteinExistence type="inferred from homology"/>
<dbReference type="AlphaFoldDB" id="A0A1G7NZE7"/>
<keyword evidence="5" id="KW-0802">TPR repeat</keyword>
<dbReference type="RefSeq" id="WP_090047420.1">
    <property type="nucleotide sequence ID" value="NZ_FNCC01000003.1"/>
</dbReference>
<name>A0A1G7NZE7_9PSEU</name>
<dbReference type="SUPFAM" id="SSF52540">
    <property type="entry name" value="P-loop containing nucleoside triphosphate hydrolases"/>
    <property type="match status" value="1"/>
</dbReference>
<evidence type="ECO:0000256" key="5">
    <source>
        <dbReference type="PROSITE-ProRule" id="PRU00339"/>
    </source>
</evidence>
<dbReference type="Gene3D" id="1.10.10.10">
    <property type="entry name" value="Winged helix-like DNA-binding domain superfamily/Winged helix DNA-binding domain"/>
    <property type="match status" value="2"/>
</dbReference>
<dbReference type="InterPro" id="IPR019734">
    <property type="entry name" value="TPR_rpt"/>
</dbReference>
<accession>A0A1G7NZE7</accession>
<dbReference type="PRINTS" id="PR00364">
    <property type="entry name" value="DISEASERSIST"/>
</dbReference>
<dbReference type="PANTHER" id="PTHR35807:SF1">
    <property type="entry name" value="TRANSCRIPTIONAL REGULATOR REDD"/>
    <property type="match status" value="1"/>
</dbReference>
<dbReference type="SMART" id="SM00028">
    <property type="entry name" value="TPR"/>
    <property type="match status" value="6"/>
</dbReference>
<dbReference type="OrthoDB" id="581105at2"/>
<dbReference type="Proteomes" id="UP000199623">
    <property type="component" value="Unassembled WGS sequence"/>
</dbReference>
<dbReference type="Pfam" id="PF13176">
    <property type="entry name" value="TPR_7"/>
    <property type="match status" value="1"/>
</dbReference>
<keyword evidence="4" id="KW-0804">Transcription</keyword>
<dbReference type="PANTHER" id="PTHR35807">
    <property type="entry name" value="TRANSCRIPTIONAL REGULATOR REDD-RELATED"/>
    <property type="match status" value="1"/>
</dbReference>
<dbReference type="Pfam" id="PF00486">
    <property type="entry name" value="Trans_reg_C"/>
    <property type="match status" value="1"/>
</dbReference>
<dbReference type="InterPro" id="IPR016032">
    <property type="entry name" value="Sig_transdc_resp-reg_C-effctor"/>
</dbReference>
<dbReference type="InterPro" id="IPR011990">
    <property type="entry name" value="TPR-like_helical_dom_sf"/>
</dbReference>
<dbReference type="InterPro" id="IPR027417">
    <property type="entry name" value="P-loop_NTPase"/>
</dbReference>
<dbReference type="SMART" id="SM01043">
    <property type="entry name" value="BTAD"/>
    <property type="match status" value="1"/>
</dbReference>
<dbReference type="Gene3D" id="1.25.40.10">
    <property type="entry name" value="Tetratricopeptide repeat domain"/>
    <property type="match status" value="2"/>
</dbReference>
<evidence type="ECO:0000256" key="6">
    <source>
        <dbReference type="PROSITE-ProRule" id="PRU01091"/>
    </source>
</evidence>
<evidence type="ECO:0000256" key="2">
    <source>
        <dbReference type="ARBA" id="ARBA00023015"/>
    </source>
</evidence>
<dbReference type="CDD" id="cd15831">
    <property type="entry name" value="BTAD"/>
    <property type="match status" value="1"/>
</dbReference>
<gene>
    <name evidence="8" type="ORF">SAMN05216553_103319</name>
</gene>
<dbReference type="InterPro" id="IPR005158">
    <property type="entry name" value="BTAD"/>
</dbReference>